<protein>
    <submittedName>
        <fullName evidence="2">Uncharacterized protein</fullName>
    </submittedName>
</protein>
<keyword evidence="1" id="KW-0812">Transmembrane</keyword>
<organism evidence="2 3">
    <name type="scientific">Paenisporosarcina macmurdoensis</name>
    <dbReference type="NCBI Taxonomy" id="212659"/>
    <lineage>
        <taxon>Bacteria</taxon>
        <taxon>Bacillati</taxon>
        <taxon>Bacillota</taxon>
        <taxon>Bacilli</taxon>
        <taxon>Bacillales</taxon>
        <taxon>Caryophanaceae</taxon>
        <taxon>Paenisporosarcina</taxon>
    </lineage>
</organism>
<evidence type="ECO:0000256" key="1">
    <source>
        <dbReference type="SAM" id="Phobius"/>
    </source>
</evidence>
<comment type="caution">
    <text evidence="2">The sequence shown here is derived from an EMBL/GenBank/DDBJ whole genome shotgun (WGS) entry which is preliminary data.</text>
</comment>
<sequence>MKENQNYLIGSLLILSGTILLGIMHLSIATYMPNLSGWSTPPGKFATVLNDIRGWFPYGLSLVQILIGTTILLNYFQNNKQSK</sequence>
<feature type="transmembrane region" description="Helical" evidence="1">
    <location>
        <begin position="7"/>
        <end position="32"/>
    </location>
</feature>
<gene>
    <name evidence="2" type="ORF">ACFPYN_06035</name>
</gene>
<dbReference type="EMBL" id="JBHSRI010000006">
    <property type="protein sequence ID" value="MFC6039013.1"/>
    <property type="molecule type" value="Genomic_DNA"/>
</dbReference>
<proteinExistence type="predicted"/>
<feature type="transmembrane region" description="Helical" evidence="1">
    <location>
        <begin position="55"/>
        <end position="76"/>
    </location>
</feature>
<evidence type="ECO:0000313" key="3">
    <source>
        <dbReference type="Proteomes" id="UP001596170"/>
    </source>
</evidence>
<accession>A0ABW1L4Y0</accession>
<dbReference type="Proteomes" id="UP001596170">
    <property type="component" value="Unassembled WGS sequence"/>
</dbReference>
<name>A0ABW1L4Y0_9BACL</name>
<dbReference type="RefSeq" id="WP_377733110.1">
    <property type="nucleotide sequence ID" value="NZ_JBHSRI010000006.1"/>
</dbReference>
<evidence type="ECO:0000313" key="2">
    <source>
        <dbReference type="EMBL" id="MFC6039013.1"/>
    </source>
</evidence>
<keyword evidence="3" id="KW-1185">Reference proteome</keyword>
<reference evidence="3" key="1">
    <citation type="journal article" date="2019" name="Int. J. Syst. Evol. Microbiol.">
        <title>The Global Catalogue of Microorganisms (GCM) 10K type strain sequencing project: providing services to taxonomists for standard genome sequencing and annotation.</title>
        <authorList>
            <consortium name="The Broad Institute Genomics Platform"/>
            <consortium name="The Broad Institute Genome Sequencing Center for Infectious Disease"/>
            <person name="Wu L."/>
            <person name="Ma J."/>
        </authorList>
    </citation>
    <scope>NUCLEOTIDE SEQUENCE [LARGE SCALE GENOMIC DNA]</scope>
    <source>
        <strain evidence="3">CCUG 54527</strain>
    </source>
</reference>
<keyword evidence="1" id="KW-0472">Membrane</keyword>
<keyword evidence="1" id="KW-1133">Transmembrane helix</keyword>